<evidence type="ECO:0000313" key="2">
    <source>
        <dbReference type="Proteomes" id="UP000297031"/>
    </source>
</evidence>
<dbReference type="SUPFAM" id="SSF50978">
    <property type="entry name" value="WD40 repeat-like"/>
    <property type="match status" value="1"/>
</dbReference>
<keyword evidence="2" id="KW-1185">Reference proteome</keyword>
<dbReference type="Proteomes" id="UP000297031">
    <property type="component" value="Chromosome"/>
</dbReference>
<gene>
    <name evidence="1" type="ORF">E7746_00305</name>
</gene>
<proteinExistence type="predicted"/>
<evidence type="ECO:0000313" key="1">
    <source>
        <dbReference type="EMBL" id="QCD34432.1"/>
    </source>
</evidence>
<sequence length="350" mass="39358">MKLDNVKAIYKYGDKIYASMSSGAILCFIGSKPIQIGGIKDCEVTQLRATDKELIGLGEMAKYDNPVVLICKTTGEGKTDAGLCNFTTIIAPDLAVDNDGMLCRRNNDNYWEGVMAMGILDSRPLTFDYIKTTDSEYLAISRDGTIYTLDPKNLPEIDTFHWDGHFMQEVHQQMNNDNNENSNNDDEDNKSGIVVINYIDDFEQDEEEEKEEKAMSIFNSIIPQNLPITGHHPLVQLNFLKLYNRGEGKAPLVVTAGRDHRFMVHTFDTHEQLIDTDWIDPFPYCGTICGNNAYIGCRDGLIVVMNLVDFTWTIVNTGLDFGFYEATSNKDKIAFSTTDNSVIILNNSTF</sequence>
<dbReference type="RefSeq" id="WP_136409449.1">
    <property type="nucleotide sequence ID" value="NZ_CP039393.1"/>
</dbReference>
<protein>
    <recommendedName>
        <fullName evidence="3">WD40 repeat domain-containing protein</fullName>
    </recommendedName>
</protein>
<dbReference type="EMBL" id="CP039393">
    <property type="protein sequence ID" value="QCD34432.1"/>
    <property type="molecule type" value="Genomic_DNA"/>
</dbReference>
<dbReference type="InterPro" id="IPR036322">
    <property type="entry name" value="WD40_repeat_dom_sf"/>
</dbReference>
<name>A0A4P7VAS6_9BACT</name>
<dbReference type="KEGG" id="mgod:E7746_00305"/>
<evidence type="ECO:0008006" key="3">
    <source>
        <dbReference type="Google" id="ProtNLM"/>
    </source>
</evidence>
<organism evidence="1 2">
    <name type="scientific">Muribaculum gordoncarteri</name>
    <dbReference type="NCBI Taxonomy" id="2530390"/>
    <lineage>
        <taxon>Bacteria</taxon>
        <taxon>Pseudomonadati</taxon>
        <taxon>Bacteroidota</taxon>
        <taxon>Bacteroidia</taxon>
        <taxon>Bacteroidales</taxon>
        <taxon>Muribaculaceae</taxon>
        <taxon>Muribaculum</taxon>
    </lineage>
</organism>
<reference evidence="1 2" key="1">
    <citation type="submission" date="2019-02" db="EMBL/GenBank/DDBJ databases">
        <title>Isolation and identification of novel species under the genus Muribaculum.</title>
        <authorList>
            <person name="Miyake S."/>
            <person name="Ding Y."/>
            <person name="Low A."/>
            <person name="Soh M."/>
            <person name="Seedorf H."/>
        </authorList>
    </citation>
    <scope>NUCLEOTIDE SEQUENCE [LARGE SCALE GENOMIC DNA]</scope>
    <source>
        <strain evidence="1 2">TLL-A4</strain>
    </source>
</reference>
<accession>A0A4P7VAS6</accession>
<dbReference type="AlphaFoldDB" id="A0A4P7VAS6"/>